<name>A0A6A6S631_9PLEO</name>
<dbReference type="GO" id="GO:0005978">
    <property type="term" value="P:glycogen biosynthetic process"/>
    <property type="evidence" value="ECO:0007669"/>
    <property type="project" value="UniProtKB-UniPathway"/>
</dbReference>
<dbReference type="PANTHER" id="PTHR31297">
    <property type="entry name" value="GLUCAN ENDO-1,6-BETA-GLUCOSIDASE B"/>
    <property type="match status" value="1"/>
</dbReference>
<evidence type="ECO:0000256" key="3">
    <source>
        <dbReference type="ARBA" id="ARBA00022801"/>
    </source>
</evidence>
<gene>
    <name evidence="12" type="ORF">P280DRAFT_496962</name>
</gene>
<evidence type="ECO:0000259" key="11">
    <source>
        <dbReference type="Pfam" id="PF03442"/>
    </source>
</evidence>
<keyword evidence="13" id="KW-1185">Reference proteome</keyword>
<dbReference type="GO" id="GO:0030245">
    <property type="term" value="P:cellulose catabolic process"/>
    <property type="evidence" value="ECO:0007669"/>
    <property type="project" value="UniProtKB-KW"/>
</dbReference>
<dbReference type="SUPFAM" id="SSF81296">
    <property type="entry name" value="E set domains"/>
    <property type="match status" value="1"/>
</dbReference>
<evidence type="ECO:0000313" key="13">
    <source>
        <dbReference type="Proteomes" id="UP000799753"/>
    </source>
</evidence>
<dbReference type="PANTHER" id="PTHR31297:SF41">
    <property type="entry name" value="ENDOGLUCANASE, PUTATIVE (AFU_ORTHOLOGUE AFUA_5G01830)-RELATED"/>
    <property type="match status" value="1"/>
</dbReference>
<dbReference type="InterPro" id="IPR017853">
    <property type="entry name" value="GH"/>
</dbReference>
<dbReference type="GO" id="GO:0005576">
    <property type="term" value="C:extracellular region"/>
    <property type="evidence" value="ECO:0007669"/>
    <property type="project" value="TreeGrafter"/>
</dbReference>
<evidence type="ECO:0000256" key="5">
    <source>
        <dbReference type="ARBA" id="ARBA00023277"/>
    </source>
</evidence>
<dbReference type="InterPro" id="IPR005102">
    <property type="entry name" value="Carbo-bd_X2"/>
</dbReference>
<keyword evidence="8" id="KW-0624">Polysaccharide degradation</keyword>
<feature type="domain" description="Glycoside hydrolase family 5" evidence="10">
    <location>
        <begin position="108"/>
        <end position="379"/>
    </location>
</feature>
<evidence type="ECO:0000256" key="2">
    <source>
        <dbReference type="ARBA" id="ARBA00022729"/>
    </source>
</evidence>
<dbReference type="InterPro" id="IPR050386">
    <property type="entry name" value="Glycosyl_hydrolase_5"/>
</dbReference>
<dbReference type="GO" id="GO:0071555">
    <property type="term" value="P:cell wall organization"/>
    <property type="evidence" value="ECO:0007669"/>
    <property type="project" value="UniProtKB-KW"/>
</dbReference>
<comment type="similarity">
    <text evidence="1 9">Belongs to the glycosyl hydrolase 5 (cellulase A) family.</text>
</comment>
<dbReference type="GO" id="GO:0009986">
    <property type="term" value="C:cell surface"/>
    <property type="evidence" value="ECO:0007669"/>
    <property type="project" value="TreeGrafter"/>
</dbReference>
<feature type="domain" description="Carbohydrate binding X2" evidence="11">
    <location>
        <begin position="420"/>
        <end position="510"/>
    </location>
</feature>
<dbReference type="Pfam" id="PF00150">
    <property type="entry name" value="Cellulase"/>
    <property type="match status" value="1"/>
</dbReference>
<accession>A0A6A6S631</accession>
<reference evidence="12" key="1">
    <citation type="journal article" date="2020" name="Stud. Mycol.">
        <title>101 Dothideomycetes genomes: a test case for predicting lifestyles and emergence of pathogens.</title>
        <authorList>
            <person name="Haridas S."/>
            <person name="Albert R."/>
            <person name="Binder M."/>
            <person name="Bloem J."/>
            <person name="Labutti K."/>
            <person name="Salamov A."/>
            <person name="Andreopoulos B."/>
            <person name="Baker S."/>
            <person name="Barry K."/>
            <person name="Bills G."/>
            <person name="Bluhm B."/>
            <person name="Cannon C."/>
            <person name="Castanera R."/>
            <person name="Culley D."/>
            <person name="Daum C."/>
            <person name="Ezra D."/>
            <person name="Gonzalez J."/>
            <person name="Henrissat B."/>
            <person name="Kuo A."/>
            <person name="Liang C."/>
            <person name="Lipzen A."/>
            <person name="Lutzoni F."/>
            <person name="Magnuson J."/>
            <person name="Mondo S."/>
            <person name="Nolan M."/>
            <person name="Ohm R."/>
            <person name="Pangilinan J."/>
            <person name="Park H.-J."/>
            <person name="Ramirez L."/>
            <person name="Alfaro M."/>
            <person name="Sun H."/>
            <person name="Tritt A."/>
            <person name="Yoshinaga Y."/>
            <person name="Zwiers L.-H."/>
            <person name="Turgeon B."/>
            <person name="Goodwin S."/>
            <person name="Spatafora J."/>
            <person name="Crous P."/>
            <person name="Grigoriev I."/>
        </authorList>
    </citation>
    <scope>NUCLEOTIDE SEQUENCE</scope>
    <source>
        <strain evidence="12">CBS 473.64</strain>
    </source>
</reference>
<sequence length="624" mass="68064">MKCSGDDCSADCNGGVSTGERRTLDRIYFTRAHNLVEIARPLNKNDGRYLLFSACGGFDPKRARCQFSLRSIGGVQCTGTFTPVSASAYIASLSPGWNVGNTLDAVENEGDWNNPPVVATTFDDIKAAGFKSVRLPVTWAYHFTSQSPTWDVDATWLQRVEDVVDMVTARGLSVLVNVHHDSWVWADISASGANLTAIEERFYRIWYQIGTKLACKESSVSFEPINEIPGSTQAHGDEVNKLNDVFLQAISDAGGFNAQRVVTLVGVGEDLVKTNSWFKKPDAKFTNPWAIQYHYYSPYDFIFGAWGKTTWGSDSDKATLEADIAAIRGNFTDVPLVIGEWDASSVFTETAARWRYFDFFVRTAAKYNTAMILWDNGADQFDRAIHKWRDPTALSILTNAAKGTINALPDSTTDGSTTSQNSSAYVYHKAGDAVTDVSLPYLFNGLTLSSITNTKTSKALTKGTDYSASTSSITLTSSFLKTIITSSTQTGSLLNLTLAFSAGSPTNVDILQYSTPKLGSTTSKLPATSADLSIPVTWAGQNRPATVRALKADGGILIDDWTQYLGPLQAGRLTYSGQWDWDANNIILRATVLDAVRTAGQTTTFTVEFYPREPGNVANYTLTV</sequence>
<evidence type="ECO:0000313" key="12">
    <source>
        <dbReference type="EMBL" id="KAF2643346.1"/>
    </source>
</evidence>
<evidence type="ECO:0000256" key="9">
    <source>
        <dbReference type="RuleBase" id="RU361153"/>
    </source>
</evidence>
<keyword evidence="7" id="KW-0961">Cell wall biogenesis/degradation</keyword>
<dbReference type="FunFam" id="3.20.20.80:FF:000152">
    <property type="entry name" value="Extracellular endoglucanase"/>
    <property type="match status" value="1"/>
</dbReference>
<evidence type="ECO:0000256" key="7">
    <source>
        <dbReference type="ARBA" id="ARBA00023316"/>
    </source>
</evidence>
<keyword evidence="5" id="KW-0119">Carbohydrate metabolism</keyword>
<keyword evidence="2" id="KW-0732">Signal</keyword>
<dbReference type="Proteomes" id="UP000799753">
    <property type="component" value="Unassembled WGS sequence"/>
</dbReference>
<evidence type="ECO:0000256" key="6">
    <source>
        <dbReference type="ARBA" id="ARBA00023295"/>
    </source>
</evidence>
<evidence type="ECO:0000256" key="8">
    <source>
        <dbReference type="ARBA" id="ARBA00023326"/>
    </source>
</evidence>
<dbReference type="Gene3D" id="3.20.20.80">
    <property type="entry name" value="Glycosidases"/>
    <property type="match status" value="1"/>
</dbReference>
<dbReference type="OrthoDB" id="412536at2759"/>
<dbReference type="AlphaFoldDB" id="A0A6A6S631"/>
<dbReference type="Pfam" id="PF03442">
    <property type="entry name" value="CBM_X2"/>
    <property type="match status" value="1"/>
</dbReference>
<keyword evidence="4" id="KW-0136">Cellulose degradation</keyword>
<evidence type="ECO:0000256" key="4">
    <source>
        <dbReference type="ARBA" id="ARBA00023001"/>
    </source>
</evidence>
<dbReference type="Gene3D" id="2.60.40.10">
    <property type="entry name" value="Immunoglobulins"/>
    <property type="match status" value="1"/>
</dbReference>
<dbReference type="InterPro" id="IPR013783">
    <property type="entry name" value="Ig-like_fold"/>
</dbReference>
<protein>
    <submittedName>
        <fullName evidence="12">Endoglucanase B</fullName>
    </submittedName>
</protein>
<dbReference type="EMBL" id="MU006780">
    <property type="protein sequence ID" value="KAF2643346.1"/>
    <property type="molecule type" value="Genomic_DNA"/>
</dbReference>
<dbReference type="SUPFAM" id="SSF51445">
    <property type="entry name" value="(Trans)glycosidases"/>
    <property type="match status" value="1"/>
</dbReference>
<proteinExistence type="inferred from homology"/>
<keyword evidence="6 9" id="KW-0326">Glycosidase</keyword>
<dbReference type="InterPro" id="IPR014756">
    <property type="entry name" value="Ig_E-set"/>
</dbReference>
<evidence type="ECO:0000256" key="1">
    <source>
        <dbReference type="ARBA" id="ARBA00005641"/>
    </source>
</evidence>
<evidence type="ECO:0000259" key="10">
    <source>
        <dbReference type="Pfam" id="PF00150"/>
    </source>
</evidence>
<dbReference type="UniPathway" id="UPA00164"/>
<keyword evidence="3 9" id="KW-0378">Hydrolase</keyword>
<dbReference type="GO" id="GO:0008422">
    <property type="term" value="F:beta-glucosidase activity"/>
    <property type="evidence" value="ECO:0007669"/>
    <property type="project" value="TreeGrafter"/>
</dbReference>
<dbReference type="InterPro" id="IPR001547">
    <property type="entry name" value="Glyco_hydro_5"/>
</dbReference>
<organism evidence="12 13">
    <name type="scientific">Massarina eburnea CBS 473.64</name>
    <dbReference type="NCBI Taxonomy" id="1395130"/>
    <lineage>
        <taxon>Eukaryota</taxon>
        <taxon>Fungi</taxon>
        <taxon>Dikarya</taxon>
        <taxon>Ascomycota</taxon>
        <taxon>Pezizomycotina</taxon>
        <taxon>Dothideomycetes</taxon>
        <taxon>Pleosporomycetidae</taxon>
        <taxon>Pleosporales</taxon>
        <taxon>Massarineae</taxon>
        <taxon>Massarinaceae</taxon>
        <taxon>Massarina</taxon>
    </lineage>
</organism>